<evidence type="ECO:0000313" key="5">
    <source>
        <dbReference type="Proteomes" id="UP000286681"/>
    </source>
</evidence>
<evidence type="ECO:0000313" key="2">
    <source>
        <dbReference type="EMBL" id="APR55165.1"/>
    </source>
</evidence>
<keyword evidence="4" id="KW-1185">Reference proteome</keyword>
<dbReference type="Gene3D" id="2.30.110.10">
    <property type="entry name" value="Electron Transport, Fmn-binding Protein, Chain A"/>
    <property type="match status" value="1"/>
</dbReference>
<protein>
    <submittedName>
        <fullName evidence="2">General stress protein</fullName>
    </submittedName>
</protein>
<dbReference type="OrthoDB" id="1432662at2"/>
<dbReference type="Proteomes" id="UP000286681">
    <property type="component" value="Unassembled WGS sequence"/>
</dbReference>
<dbReference type="SUPFAM" id="SSF50475">
    <property type="entry name" value="FMN-binding split barrel"/>
    <property type="match status" value="1"/>
</dbReference>
<dbReference type="KEGG" id="skr:BRX40_18400"/>
<accession>A0A1L6JGW2</accession>
<dbReference type="RefSeq" id="WP_075153333.1">
    <property type="nucleotide sequence ID" value="NZ_QLJD01000008.1"/>
</dbReference>
<dbReference type="EMBL" id="CP018820">
    <property type="protein sequence ID" value="APR55165.1"/>
    <property type="molecule type" value="Genomic_DNA"/>
</dbReference>
<dbReference type="STRING" id="93064.BRX40_18400"/>
<proteinExistence type="predicted"/>
<name>A0A1L6JGW2_9SPHN</name>
<sequence length="163" mass="18428">MANQQELQDKFWKALDSDRTLFLGLDGIDDGHAQPMTALRDEDAAGGPIWFFTTKDNGLVRAMREGHRAMAHFASKGHDLWATIHGNLVLDHDRAMIDRLWNPFVAAWFEGGKEDPNLQLVRLDTERAQIWLNENSLFAGVKLLLGADPKQEYRDKVAEVSLS</sequence>
<dbReference type="PANTHER" id="PTHR34818:SF1">
    <property type="entry name" value="PROTEIN BLI-3"/>
    <property type="match status" value="1"/>
</dbReference>
<feature type="domain" description="General stress protein FMN-binding split barrel" evidence="1">
    <location>
        <begin position="8"/>
        <end position="143"/>
    </location>
</feature>
<evidence type="ECO:0000259" key="1">
    <source>
        <dbReference type="Pfam" id="PF16242"/>
    </source>
</evidence>
<reference evidence="3 5" key="3">
    <citation type="submission" date="2018-07" db="EMBL/GenBank/DDBJ databases">
        <title>Genomic and Epidemiologic Investigation of an Indolent Hospital Outbreak.</title>
        <authorList>
            <person name="Johnson R.C."/>
            <person name="Deming C."/>
            <person name="Conlan S."/>
            <person name="Zellmer C.J."/>
            <person name="Michelin A.V."/>
            <person name="Lee-Lin S."/>
            <person name="Thomas P.J."/>
            <person name="Park M."/>
            <person name="Weingarten R.A."/>
            <person name="Less J."/>
            <person name="Dekker J.P."/>
            <person name="Frank K.M."/>
            <person name="Musser K.A."/>
            <person name="Mcquiston J.R."/>
            <person name="Henderson D.K."/>
            <person name="Lau A.F."/>
            <person name="Palmore T.N."/>
            <person name="Segre J.A."/>
        </authorList>
    </citation>
    <scope>NUCLEOTIDE SEQUENCE [LARGE SCALE GENOMIC DNA]</scope>
    <source>
        <strain evidence="3 5">SK-NIH.Env10_0317</strain>
    </source>
</reference>
<evidence type="ECO:0000313" key="4">
    <source>
        <dbReference type="Proteomes" id="UP000185161"/>
    </source>
</evidence>
<dbReference type="Pfam" id="PF16242">
    <property type="entry name" value="Pyrid_ox_like"/>
    <property type="match status" value="1"/>
</dbReference>
<dbReference type="InterPro" id="IPR012349">
    <property type="entry name" value="Split_barrel_FMN-bd"/>
</dbReference>
<dbReference type="EMBL" id="QQWO01000007">
    <property type="protein sequence ID" value="RSV03683.1"/>
    <property type="molecule type" value="Genomic_DNA"/>
</dbReference>
<dbReference type="PANTHER" id="PTHR34818">
    <property type="entry name" value="PROTEIN BLI-3"/>
    <property type="match status" value="1"/>
</dbReference>
<reference evidence="4" key="2">
    <citation type="submission" date="2016-12" db="EMBL/GenBank/DDBJ databases">
        <title>Whole genome sequencing of Sphingomonas sp. ABOJV.</title>
        <authorList>
            <person name="Conlan S."/>
            <person name="Thomas P.J."/>
            <person name="Mullikin J."/>
            <person name="Palmore T.N."/>
            <person name="Frank K.M."/>
            <person name="Segre J.A."/>
        </authorList>
    </citation>
    <scope>NUCLEOTIDE SEQUENCE [LARGE SCALE GENOMIC DNA]</scope>
    <source>
        <strain evidence="4">ABOJV</strain>
    </source>
</reference>
<dbReference type="AlphaFoldDB" id="A0A1L6JGW2"/>
<dbReference type="InterPro" id="IPR052917">
    <property type="entry name" value="Stress-Dev_Protein"/>
</dbReference>
<reference evidence="2" key="1">
    <citation type="submission" date="2016-12" db="EMBL/GenBank/DDBJ databases">
        <title>Whole genome sequencing of Sphingomonas koreensis.</title>
        <authorList>
            <person name="Conlan S."/>
            <person name="Thomas P.J."/>
            <person name="Mullikin J."/>
            <person name="Palmore T.N."/>
            <person name="Frank K.M."/>
            <person name="Segre J.A."/>
        </authorList>
    </citation>
    <scope>NUCLEOTIDE SEQUENCE</scope>
    <source>
        <strain evidence="2">ABOJV</strain>
    </source>
</reference>
<dbReference type="InterPro" id="IPR038725">
    <property type="entry name" value="YdaG_split_barrel_FMN-bd"/>
</dbReference>
<gene>
    <name evidence="2" type="ORF">BRX40_18400</name>
    <name evidence="3" type="ORF">CA257_10400</name>
</gene>
<organism evidence="2 4">
    <name type="scientific">Sphingomonas koreensis</name>
    <dbReference type="NCBI Taxonomy" id="93064"/>
    <lineage>
        <taxon>Bacteria</taxon>
        <taxon>Pseudomonadati</taxon>
        <taxon>Pseudomonadota</taxon>
        <taxon>Alphaproteobacteria</taxon>
        <taxon>Sphingomonadales</taxon>
        <taxon>Sphingomonadaceae</taxon>
        <taxon>Sphingomonas</taxon>
    </lineage>
</organism>
<evidence type="ECO:0000313" key="3">
    <source>
        <dbReference type="EMBL" id="RSV03683.1"/>
    </source>
</evidence>
<dbReference type="Proteomes" id="UP000185161">
    <property type="component" value="Chromosome"/>
</dbReference>